<dbReference type="OrthoDB" id="362473at2"/>
<evidence type="ECO:0000313" key="4">
    <source>
        <dbReference type="EMBL" id="QCI87332.1"/>
    </source>
</evidence>
<dbReference type="SMART" id="SM00345">
    <property type="entry name" value="HTH_GNTR"/>
    <property type="match status" value="1"/>
</dbReference>
<keyword evidence="5" id="KW-1185">Reference proteome</keyword>
<sequence length="101" mass="11325">MFQIMSGELVSGQKLPSVRELAVALQTNPNTIQRAFAELEAKDVVYTKKGLGRFVTEDETVITYLRKQMIQGEVSAFIQKLLGLGFTKEEIIALIEDYQGE</sequence>
<protein>
    <submittedName>
        <fullName evidence="4">GntR family transcriptional regulator</fullName>
    </submittedName>
</protein>
<dbReference type="Gene3D" id="1.10.10.10">
    <property type="entry name" value="Winged helix-like DNA-binding domain superfamily/Winged helix DNA-binding domain"/>
    <property type="match status" value="1"/>
</dbReference>
<dbReference type="EMBL" id="CP039712">
    <property type="protein sequence ID" value="QCI87332.1"/>
    <property type="molecule type" value="Genomic_DNA"/>
</dbReference>
<keyword evidence="2" id="KW-0238">DNA-binding</keyword>
<gene>
    <name evidence="4" type="ORF">FA707_01955</name>
</gene>
<dbReference type="SUPFAM" id="SSF46785">
    <property type="entry name" value="Winged helix' DNA-binding domain"/>
    <property type="match status" value="1"/>
</dbReference>
<keyword evidence="3" id="KW-0804">Transcription</keyword>
<dbReference type="Proteomes" id="UP000298615">
    <property type="component" value="Chromosome"/>
</dbReference>
<dbReference type="PROSITE" id="PS50949">
    <property type="entry name" value="HTH_GNTR"/>
    <property type="match status" value="1"/>
</dbReference>
<dbReference type="GO" id="GO:0003677">
    <property type="term" value="F:DNA binding"/>
    <property type="evidence" value="ECO:0007669"/>
    <property type="project" value="UniProtKB-KW"/>
</dbReference>
<reference evidence="4 5" key="1">
    <citation type="submission" date="2019-04" db="EMBL/GenBank/DDBJ databases">
        <title>Vagococcus sp. nov., isolated from faeces of yaks (Bos grunniens).</title>
        <authorList>
            <person name="Ge Y."/>
        </authorList>
    </citation>
    <scope>NUCLEOTIDE SEQUENCE [LARGE SCALE GENOMIC DNA]</scope>
    <source>
        <strain evidence="4 5">MN-17</strain>
    </source>
</reference>
<dbReference type="InterPro" id="IPR036390">
    <property type="entry name" value="WH_DNA-bd_sf"/>
</dbReference>
<dbReference type="InterPro" id="IPR000524">
    <property type="entry name" value="Tscrpt_reg_HTH_GntR"/>
</dbReference>
<evidence type="ECO:0000256" key="3">
    <source>
        <dbReference type="ARBA" id="ARBA00023163"/>
    </source>
</evidence>
<dbReference type="Pfam" id="PF00392">
    <property type="entry name" value="GntR"/>
    <property type="match status" value="1"/>
</dbReference>
<evidence type="ECO:0000256" key="2">
    <source>
        <dbReference type="ARBA" id="ARBA00023125"/>
    </source>
</evidence>
<evidence type="ECO:0000313" key="5">
    <source>
        <dbReference type="Proteomes" id="UP000298615"/>
    </source>
</evidence>
<dbReference type="CDD" id="cd07377">
    <property type="entry name" value="WHTH_GntR"/>
    <property type="match status" value="1"/>
</dbReference>
<accession>A0A4D7CVN2</accession>
<dbReference type="PANTHER" id="PTHR38445">
    <property type="entry name" value="HTH-TYPE TRANSCRIPTIONAL REPRESSOR YTRA"/>
    <property type="match status" value="1"/>
</dbReference>
<dbReference type="AlphaFoldDB" id="A0A4D7CVN2"/>
<organism evidence="4 5">
    <name type="scientific">Vagococcus zengguangii</name>
    <dbReference type="NCBI Taxonomy" id="2571750"/>
    <lineage>
        <taxon>Bacteria</taxon>
        <taxon>Bacillati</taxon>
        <taxon>Bacillota</taxon>
        <taxon>Bacilli</taxon>
        <taxon>Lactobacillales</taxon>
        <taxon>Enterococcaceae</taxon>
        <taxon>Vagococcus</taxon>
    </lineage>
</organism>
<evidence type="ECO:0000256" key="1">
    <source>
        <dbReference type="ARBA" id="ARBA00023015"/>
    </source>
</evidence>
<proteinExistence type="predicted"/>
<dbReference type="InterPro" id="IPR036388">
    <property type="entry name" value="WH-like_DNA-bd_sf"/>
</dbReference>
<dbReference type="KEGG" id="vao:FA707_01955"/>
<dbReference type="PANTHER" id="PTHR38445:SF6">
    <property type="entry name" value="GNTR-FAMILY TRANSCRIPTIONAL REGULATOR"/>
    <property type="match status" value="1"/>
</dbReference>
<name>A0A4D7CVN2_9ENTE</name>
<dbReference type="GO" id="GO:0003700">
    <property type="term" value="F:DNA-binding transcription factor activity"/>
    <property type="evidence" value="ECO:0007669"/>
    <property type="project" value="InterPro"/>
</dbReference>
<keyword evidence="1" id="KW-0805">Transcription regulation</keyword>